<dbReference type="GO" id="GO:0004177">
    <property type="term" value="F:aminopeptidase activity"/>
    <property type="evidence" value="ECO:0007669"/>
    <property type="project" value="UniProtKB-KW"/>
</dbReference>
<dbReference type="OrthoDB" id="7848262at2759"/>
<dbReference type="EMBL" id="MUJZ01009789">
    <property type="protein sequence ID" value="OTF82187.1"/>
    <property type="molecule type" value="Genomic_DNA"/>
</dbReference>
<feature type="non-terminal residue" evidence="6">
    <location>
        <position position="239"/>
    </location>
</feature>
<feature type="compositionally biased region" description="Basic residues" evidence="4">
    <location>
        <begin position="44"/>
        <end position="56"/>
    </location>
</feature>
<accession>A0A1Y3BQ38</accession>
<dbReference type="PANTHER" id="PTHR45777:SF2">
    <property type="entry name" value="METHIONINE AMINOPEPTIDASE 2"/>
    <property type="match status" value="1"/>
</dbReference>
<keyword evidence="2" id="KW-0645">Protease</keyword>
<organism evidence="6 7">
    <name type="scientific">Euroglyphus maynei</name>
    <name type="common">Mayne's house dust mite</name>
    <dbReference type="NCBI Taxonomy" id="6958"/>
    <lineage>
        <taxon>Eukaryota</taxon>
        <taxon>Metazoa</taxon>
        <taxon>Ecdysozoa</taxon>
        <taxon>Arthropoda</taxon>
        <taxon>Chelicerata</taxon>
        <taxon>Arachnida</taxon>
        <taxon>Acari</taxon>
        <taxon>Acariformes</taxon>
        <taxon>Sarcoptiformes</taxon>
        <taxon>Astigmata</taxon>
        <taxon>Psoroptidia</taxon>
        <taxon>Analgoidea</taxon>
        <taxon>Pyroglyphidae</taxon>
        <taxon>Pyroglyphinae</taxon>
        <taxon>Euroglyphus</taxon>
    </lineage>
</organism>
<reference evidence="6 7" key="1">
    <citation type="submission" date="2017-03" db="EMBL/GenBank/DDBJ databases">
        <title>Genome Survey of Euroglyphus maynei.</title>
        <authorList>
            <person name="Arlian L.G."/>
            <person name="Morgan M.S."/>
            <person name="Rider S.D."/>
        </authorList>
    </citation>
    <scope>NUCLEOTIDE SEQUENCE [LARGE SCALE GENOMIC DNA]</scope>
    <source>
        <strain evidence="6">Arlian Lab</strain>
        <tissue evidence="6">Whole body</tissue>
    </source>
</reference>
<evidence type="ECO:0000313" key="6">
    <source>
        <dbReference type="EMBL" id="OTF82187.1"/>
    </source>
</evidence>
<dbReference type="GO" id="GO:0008235">
    <property type="term" value="F:metalloexopeptidase activity"/>
    <property type="evidence" value="ECO:0007669"/>
    <property type="project" value="TreeGrafter"/>
</dbReference>
<dbReference type="Proteomes" id="UP000194236">
    <property type="component" value="Unassembled WGS sequence"/>
</dbReference>
<keyword evidence="1" id="KW-0031">Aminopeptidase</keyword>
<comment type="caution">
    <text evidence="6">The sequence shown here is derived from an EMBL/GenBank/DDBJ whole genome shotgun (WGS) entry which is preliminary data.</text>
</comment>
<name>A0A1Y3BQ38_EURMA</name>
<dbReference type="GO" id="GO:0005737">
    <property type="term" value="C:cytoplasm"/>
    <property type="evidence" value="ECO:0007669"/>
    <property type="project" value="TreeGrafter"/>
</dbReference>
<dbReference type="InterPro" id="IPR036005">
    <property type="entry name" value="Creatinase/aminopeptidase-like"/>
</dbReference>
<dbReference type="Pfam" id="PF00557">
    <property type="entry name" value="Peptidase_M24"/>
    <property type="match status" value="1"/>
</dbReference>
<evidence type="ECO:0000256" key="4">
    <source>
        <dbReference type="SAM" id="MobiDB-lite"/>
    </source>
</evidence>
<protein>
    <recommendedName>
        <fullName evidence="5">Peptidase M24 domain-containing protein</fullName>
    </recommendedName>
</protein>
<dbReference type="GO" id="GO:0006508">
    <property type="term" value="P:proteolysis"/>
    <property type="evidence" value="ECO:0007669"/>
    <property type="project" value="UniProtKB-KW"/>
</dbReference>
<feature type="compositionally biased region" description="Basic residues" evidence="4">
    <location>
        <begin position="97"/>
        <end position="108"/>
    </location>
</feature>
<feature type="compositionally biased region" description="Basic and acidic residues" evidence="4">
    <location>
        <begin position="9"/>
        <end position="18"/>
    </location>
</feature>
<feature type="region of interest" description="Disordered" evidence="4">
    <location>
        <begin position="1"/>
        <end position="123"/>
    </location>
</feature>
<dbReference type="InterPro" id="IPR000994">
    <property type="entry name" value="Pept_M24"/>
</dbReference>
<dbReference type="AlphaFoldDB" id="A0A1Y3BQ38"/>
<gene>
    <name evidence="6" type="ORF">BLA29_010386</name>
</gene>
<dbReference type="PANTHER" id="PTHR45777">
    <property type="entry name" value="METHIONINE AMINOPEPTIDASE 2"/>
    <property type="match status" value="1"/>
</dbReference>
<evidence type="ECO:0000256" key="1">
    <source>
        <dbReference type="ARBA" id="ARBA00022438"/>
    </source>
</evidence>
<dbReference type="SUPFAM" id="SSF55920">
    <property type="entry name" value="Creatinase/aminopeptidase"/>
    <property type="match status" value="1"/>
</dbReference>
<keyword evidence="7" id="KW-1185">Reference proteome</keyword>
<evidence type="ECO:0000259" key="5">
    <source>
        <dbReference type="Pfam" id="PF00557"/>
    </source>
</evidence>
<feature type="domain" description="Peptidase M24" evidence="5">
    <location>
        <begin position="172"/>
        <end position="238"/>
    </location>
</feature>
<keyword evidence="3" id="KW-0378">Hydrolase</keyword>
<dbReference type="InterPro" id="IPR050247">
    <property type="entry name" value="Met_Aminopeptidase_Type2"/>
</dbReference>
<evidence type="ECO:0000256" key="3">
    <source>
        <dbReference type="ARBA" id="ARBA00022801"/>
    </source>
</evidence>
<proteinExistence type="predicted"/>
<dbReference type="Gene3D" id="3.90.230.10">
    <property type="entry name" value="Creatinase/methionine aminopeptidase superfamily"/>
    <property type="match status" value="1"/>
</dbReference>
<sequence>MSTAITDVNKVEQQHADNETTEYISGEEKDNDDGDLAQESKSSNAKKKKNKKKKKQTTTESNTMAETPDEAQEISEKFESQLQTDDLEDDGEGATAKSKKKRHRKKKTTITAPLVQTDPPSIPIKDLYPDGNFPLGEICEHPAVDENTAKYRITSAEKKAMDEASEDQYRDLRCAAEAHRQTRQYMLNYIKPGMTMIEICERLEDTARKLIVENGLESGLAFPTGCSLNHCAAHYTPNA</sequence>
<evidence type="ECO:0000256" key="2">
    <source>
        <dbReference type="ARBA" id="ARBA00022670"/>
    </source>
</evidence>
<evidence type="ECO:0000313" key="7">
    <source>
        <dbReference type="Proteomes" id="UP000194236"/>
    </source>
</evidence>